<gene>
    <name evidence="2" type="ORF">Cadr_000019978</name>
</gene>
<evidence type="ECO:0000313" key="3">
    <source>
        <dbReference type="Proteomes" id="UP000299084"/>
    </source>
</evidence>
<keyword evidence="3" id="KW-1185">Reference proteome</keyword>
<reference evidence="2 3" key="1">
    <citation type="journal article" date="2019" name="Mol. Ecol. Resour.">
        <title>Improving Illumina assemblies with Hi-C and long reads: an example with the North African dromedary.</title>
        <authorList>
            <person name="Elbers J.P."/>
            <person name="Rogers M.F."/>
            <person name="Perelman P.L."/>
            <person name="Proskuryakova A.A."/>
            <person name="Serdyukova N.A."/>
            <person name="Johnson W.E."/>
            <person name="Horin P."/>
            <person name="Corander J."/>
            <person name="Murphy D."/>
            <person name="Burger P.A."/>
        </authorList>
    </citation>
    <scope>NUCLEOTIDE SEQUENCE [LARGE SCALE GENOMIC DNA]</scope>
    <source>
        <strain evidence="2">Drom800</strain>
        <tissue evidence="2">Blood</tissue>
    </source>
</reference>
<dbReference type="Proteomes" id="UP000299084">
    <property type="component" value="Unassembled WGS sequence"/>
</dbReference>
<name>A0A5N4D230_CAMDR</name>
<dbReference type="AlphaFoldDB" id="A0A5N4D230"/>
<evidence type="ECO:0000256" key="1">
    <source>
        <dbReference type="SAM" id="MobiDB-lite"/>
    </source>
</evidence>
<proteinExistence type="predicted"/>
<feature type="region of interest" description="Disordered" evidence="1">
    <location>
        <begin position="213"/>
        <end position="268"/>
    </location>
</feature>
<dbReference type="EMBL" id="JWIN03000016">
    <property type="protein sequence ID" value="KAB1265224.1"/>
    <property type="molecule type" value="Genomic_DNA"/>
</dbReference>
<organism evidence="2 3">
    <name type="scientific">Camelus dromedarius</name>
    <name type="common">Dromedary</name>
    <name type="synonym">Arabian camel</name>
    <dbReference type="NCBI Taxonomy" id="9838"/>
    <lineage>
        <taxon>Eukaryota</taxon>
        <taxon>Metazoa</taxon>
        <taxon>Chordata</taxon>
        <taxon>Craniata</taxon>
        <taxon>Vertebrata</taxon>
        <taxon>Euteleostomi</taxon>
        <taxon>Mammalia</taxon>
        <taxon>Eutheria</taxon>
        <taxon>Laurasiatheria</taxon>
        <taxon>Artiodactyla</taxon>
        <taxon>Tylopoda</taxon>
        <taxon>Camelidae</taxon>
        <taxon>Camelus</taxon>
    </lineage>
</organism>
<evidence type="ECO:0000313" key="2">
    <source>
        <dbReference type="EMBL" id="KAB1265224.1"/>
    </source>
</evidence>
<comment type="caution">
    <text evidence="2">The sequence shown here is derived from an EMBL/GenBank/DDBJ whole genome shotgun (WGS) entry which is preliminary data.</text>
</comment>
<sequence length="268" mass="28978">MSGCTRRCRGLAVSVCSVIRRAAVTGSGFLVNPDRKWPVTFPAKWLHWGAAEDCTTCKGGNLGFLAGPGASLRAECRGLSALTASLLAGPWRVPGRGLGGRLNVDRRCTCFQNELQDCWGRANKRGQRAVEFTCLAVFMATRSRHDTLPRSLSLVNEWGGGAKGRGVSLRGLQRREQFPRDPPVPGPRQHVRQGLLYSGAEALLSARTDRWVPTDSETAGGAPVVPQSPCLGVGKRSERLSGRLKSPRMPELVTGLFQHPGPLQDSRT</sequence>
<protein>
    <submittedName>
        <fullName evidence="2">Uncharacterized protein</fullName>
    </submittedName>
</protein>
<accession>A0A5N4D230</accession>